<evidence type="ECO:0000313" key="2">
    <source>
        <dbReference type="EMBL" id="KRH93650.1"/>
    </source>
</evidence>
<evidence type="ECO:0000313" key="3">
    <source>
        <dbReference type="Proteomes" id="UP000051530"/>
    </source>
</evidence>
<proteinExistence type="predicted"/>
<evidence type="ECO:0000259" key="1">
    <source>
        <dbReference type="PROSITE" id="PS51444"/>
    </source>
</evidence>
<dbReference type="Proteomes" id="UP000051530">
    <property type="component" value="Unassembled WGS sequence"/>
</dbReference>
<dbReference type="InterPro" id="IPR015425">
    <property type="entry name" value="FH2_Formin"/>
</dbReference>
<protein>
    <submittedName>
        <fullName evidence="2">Putative Actin-binding FH2 protein</fullName>
    </submittedName>
</protein>
<dbReference type="PANTHER" id="PTHR45733">
    <property type="entry name" value="FORMIN-J"/>
    <property type="match status" value="1"/>
</dbReference>
<dbReference type="InterPro" id="IPR042201">
    <property type="entry name" value="FH2_Formin_sf"/>
</dbReference>
<dbReference type="VEuPathDB" id="MicrosporidiaDB:M153_691000312"/>
<organism evidence="2 3">
    <name type="scientific">Pseudoloma neurophilia</name>
    <dbReference type="NCBI Taxonomy" id="146866"/>
    <lineage>
        <taxon>Eukaryota</taxon>
        <taxon>Fungi</taxon>
        <taxon>Fungi incertae sedis</taxon>
        <taxon>Microsporidia</taxon>
        <taxon>Pseudoloma</taxon>
    </lineage>
</organism>
<name>A0A0R0LWD4_9MICR</name>
<dbReference type="PROSITE" id="PS51444">
    <property type="entry name" value="FH2"/>
    <property type="match status" value="1"/>
</dbReference>
<dbReference type="PANTHER" id="PTHR45733:SF31">
    <property type="entry name" value="GENOME ASSEMBLY, CHROMOSOME: II"/>
    <property type="match status" value="1"/>
</dbReference>
<dbReference type="Pfam" id="PF02181">
    <property type="entry name" value="FH2"/>
    <property type="match status" value="1"/>
</dbReference>
<gene>
    <name evidence="2" type="ORF">M153_691000312</name>
</gene>
<dbReference type="SUPFAM" id="SSF101447">
    <property type="entry name" value="Formin homology 2 domain (FH2 domain)"/>
    <property type="match status" value="1"/>
</dbReference>
<feature type="domain" description="FH2" evidence="1">
    <location>
        <begin position="399"/>
        <end position="745"/>
    </location>
</feature>
<dbReference type="AlphaFoldDB" id="A0A0R0LWD4"/>
<keyword evidence="3" id="KW-1185">Reference proteome</keyword>
<dbReference type="OrthoDB" id="5632at2759"/>
<accession>A0A0R0LWD4</accession>
<comment type="caution">
    <text evidence="2">The sequence shown here is derived from an EMBL/GenBank/DDBJ whole genome shotgun (WGS) entry which is preliminary data.</text>
</comment>
<reference evidence="2 3" key="1">
    <citation type="submission" date="2015-07" db="EMBL/GenBank/DDBJ databases">
        <title>The genome of Pseudoloma neurophilia, a relevant intracellular parasite of the zebrafish.</title>
        <authorList>
            <person name="Ndikumana S."/>
            <person name="Pelin A."/>
            <person name="Sanders J."/>
            <person name="Corradi N."/>
        </authorList>
    </citation>
    <scope>NUCLEOTIDE SEQUENCE [LARGE SCALE GENOMIC DNA]</scope>
    <source>
        <strain evidence="2 3">MK1</strain>
    </source>
</reference>
<dbReference type="EMBL" id="LGUB01000262">
    <property type="protein sequence ID" value="KRH93650.1"/>
    <property type="molecule type" value="Genomic_DNA"/>
</dbReference>
<dbReference type="InterPro" id="IPR051144">
    <property type="entry name" value="Formin_homology_domain"/>
</dbReference>
<sequence length="745" mass="87862">MTEMGSNNIQNKISIFERIASLNLRHNTIRETEICPRIILINSSSYEKTFKYLKNKQNFLFLNFDEQKEVFRNEIRFDDKLSLEECIAFCKILEFWLNQSEISQIIVRCSKKELLDSYIFCYNHFLKDKNNISDLENILKQNTTFLKSNFFEFLTDFYNGKEFKSLNLHQIVITTIPKKRNDTEKPFLKPFYSLRIIEKPMIPNVQYDENYVICKVGVALRSDITLEFYRNSTKLFTIFLNTISFDEGLYRFTEKDCFIEDGTILSEDFTVDVVFFSTTERPKFINFDSKAQIADRLVGTYNRKIYESYKTAGQKHEDSIISALLEKNAENIDHLGQESISSPQSQKEEELNNFIRPYEPDDTIELIDVPLIADVLPERVTENRSIRRKMAPTRKKTQVIEKKEESVVVRPFYWATIPKSCDSIFNELQNVKTFIDCTKFEEWFSVTTESQDIRIEKQKGSVIKDSRRLFLLSIALKTFEKRELTLDVVSLNKMALEDLIIIDRMIPTDSEFTLLSTDLSNCNEIELQMVKFYKYKNLVKILVFERKFFEIKDQWMYSIENIKNGFDEILNSNNIRVLLKIVLELGNLINTNYGNNRKTASAFKLTSLLLTKQYRGNTKNQSLLRFIADSAKSRLRNFDREIEDLEMLKKEDLLSYKESINEYIIEYRDLKTILPELDHDSRAAMKSFFLYFSEYIAGFKNLYKEAVVYSSIIKRKFGETEEKDVKEIINCLYDFMTLIKGELVD</sequence>
<dbReference type="Gene3D" id="1.20.58.2220">
    <property type="entry name" value="Formin, FH2 domain"/>
    <property type="match status" value="1"/>
</dbReference>